<keyword evidence="1" id="KW-1133">Transmembrane helix</keyword>
<evidence type="ECO:0000313" key="2">
    <source>
        <dbReference type="EMBL" id="MPN37433.1"/>
    </source>
</evidence>
<keyword evidence="1" id="KW-0472">Membrane</keyword>
<keyword evidence="1" id="KW-0812">Transmembrane</keyword>
<accession>A0A645HPY4</accession>
<dbReference type="AlphaFoldDB" id="A0A645HPY4"/>
<sequence length="36" mass="4010">MLGIEDPWVWGGYVACFVTVALCCIYGWIKGKGDEE</sequence>
<gene>
    <name evidence="2" type="ORF">SDC9_184951</name>
</gene>
<feature type="transmembrane region" description="Helical" evidence="1">
    <location>
        <begin position="12"/>
        <end position="29"/>
    </location>
</feature>
<name>A0A645HPY4_9ZZZZ</name>
<comment type="caution">
    <text evidence="2">The sequence shown here is derived from an EMBL/GenBank/DDBJ whole genome shotgun (WGS) entry which is preliminary data.</text>
</comment>
<dbReference type="EMBL" id="VSSQ01092084">
    <property type="protein sequence ID" value="MPN37433.1"/>
    <property type="molecule type" value="Genomic_DNA"/>
</dbReference>
<proteinExistence type="predicted"/>
<evidence type="ECO:0000256" key="1">
    <source>
        <dbReference type="SAM" id="Phobius"/>
    </source>
</evidence>
<organism evidence="2">
    <name type="scientific">bioreactor metagenome</name>
    <dbReference type="NCBI Taxonomy" id="1076179"/>
    <lineage>
        <taxon>unclassified sequences</taxon>
        <taxon>metagenomes</taxon>
        <taxon>ecological metagenomes</taxon>
    </lineage>
</organism>
<dbReference type="InterPro" id="IPR054615">
    <property type="entry name" value="Symport_access"/>
</dbReference>
<dbReference type="NCBIfam" id="NF045580">
    <property type="entry name" value="symport_access"/>
    <property type="match status" value="1"/>
</dbReference>
<protein>
    <submittedName>
        <fullName evidence="2">Uncharacterized protein</fullName>
    </submittedName>
</protein>
<reference evidence="2" key="1">
    <citation type="submission" date="2019-08" db="EMBL/GenBank/DDBJ databases">
        <authorList>
            <person name="Kucharzyk K."/>
            <person name="Murdoch R.W."/>
            <person name="Higgins S."/>
            <person name="Loffler F."/>
        </authorList>
    </citation>
    <scope>NUCLEOTIDE SEQUENCE</scope>
</reference>